<dbReference type="KEGG" id="cbx:Cenrod_1817"/>
<sequence>MVRGTRPPLPDRRATAGSLAAYDDRLFFEKALVYGVQHGILDDARLELLAEKAAQGIVQIARYFGSEYLLAELERARERLVRFVSLALQTSSQGDLHAAAVALREQSLLALSKAGADQLKALITMPKSTHFGMNDDAAFGERHIPLLDKWSSEGWEAIQQEWAQRSQVALTLDTAMWLAGRIGVQPSVLDEAQPDAEAVIRTALLAHAAQCHETPNWPCFEAMIDTLRQSAEWTQSGQCSQCNIAATLRTVPGLPDTMQPVIDRIAHGVCDDLPRILDPHIPVRALFDQTPAFVGRYFWVDDPMGELDHHDRNASSTWYRLTQGTHDDTTLLTMLLCVAAARKPATSLSDRAAQTLVRKIRKTGWHPERATAFLDEHAPPYYRKDCQRLWNDFVQQATQTLCTADSPIRDAMALLRQECAIVG</sequence>
<dbReference type="PATRIC" id="fig|946483.4.peg.1838"/>
<dbReference type="EMBL" id="CP004885">
    <property type="protein sequence ID" value="AGX87901.1"/>
    <property type="molecule type" value="Genomic_DNA"/>
</dbReference>
<evidence type="ECO:0000313" key="2">
    <source>
        <dbReference type="Proteomes" id="UP000017184"/>
    </source>
</evidence>
<dbReference type="STRING" id="946483.Cenrod_1817"/>
<gene>
    <name evidence="1" type="ORF">Cenrod_1817</name>
</gene>
<organism evidence="1 2">
    <name type="scientific">Candidatus Symbiobacter mobilis CR</name>
    <dbReference type="NCBI Taxonomy" id="946483"/>
    <lineage>
        <taxon>Bacteria</taxon>
        <taxon>Pseudomonadati</taxon>
        <taxon>Pseudomonadota</taxon>
        <taxon>Betaproteobacteria</taxon>
        <taxon>Burkholderiales</taxon>
        <taxon>Comamonadaceae</taxon>
    </lineage>
</organism>
<evidence type="ECO:0000313" key="1">
    <source>
        <dbReference type="EMBL" id="AGX87901.1"/>
    </source>
</evidence>
<protein>
    <submittedName>
        <fullName evidence="1">Uncharacterized protein</fullName>
    </submittedName>
</protein>
<dbReference type="RefSeq" id="WP_022774310.1">
    <property type="nucleotide sequence ID" value="NC_022576.1"/>
</dbReference>
<proteinExistence type="predicted"/>
<accession>U5N8P4</accession>
<dbReference type="Proteomes" id="UP000017184">
    <property type="component" value="Chromosome"/>
</dbReference>
<reference evidence="1 2" key="1">
    <citation type="journal article" date="2013" name="Genome Biol.">
        <title>Genomic analysis reveals key aspects of prokaryotic symbiosis in the phototrophic consortium "Chlorochromatium aggregatum".</title>
        <authorList>
            <person name="Liu Z."/>
            <person name="Muller J."/>
            <person name="Li T."/>
            <person name="Alvey R.M."/>
            <person name="Vogl K."/>
            <person name="Frigaard N.U."/>
            <person name="Rockwell N.C."/>
            <person name="Boyd E.S."/>
            <person name="Tomsho L.P."/>
            <person name="Schuster S.C."/>
            <person name="Henke P."/>
            <person name="Rohde M."/>
            <person name="Overmann J."/>
            <person name="Bryant D.A."/>
        </authorList>
    </citation>
    <scope>NUCLEOTIDE SEQUENCE [LARGE SCALE GENOMIC DNA]</scope>
    <source>
        <strain evidence="1">CR</strain>
    </source>
</reference>
<dbReference type="AlphaFoldDB" id="U5N8P4"/>
<dbReference type="HOGENOM" id="CLU_635577_0_0_4"/>
<name>U5N8P4_9BURK</name>
<keyword evidence="2" id="KW-1185">Reference proteome</keyword>
<dbReference type="eggNOG" id="ENOG502ZAS1">
    <property type="taxonomic scope" value="Bacteria"/>
</dbReference>
<dbReference type="OrthoDB" id="9177834at2"/>